<dbReference type="Pfam" id="PF10551">
    <property type="entry name" value="MULE"/>
    <property type="match status" value="1"/>
</dbReference>
<dbReference type="PROSITE" id="PS01007">
    <property type="entry name" value="TRANSPOSASE_MUTATOR"/>
    <property type="match status" value="1"/>
</dbReference>
<dbReference type="GO" id="GO:0003677">
    <property type="term" value="F:DNA binding"/>
    <property type="evidence" value="ECO:0007669"/>
    <property type="project" value="UniProtKB-KW"/>
</dbReference>
<evidence type="ECO:0000259" key="4">
    <source>
        <dbReference type="Pfam" id="PF10551"/>
    </source>
</evidence>
<comment type="caution">
    <text evidence="5">The sequence shown here is derived from an EMBL/GenBank/DDBJ whole genome shotgun (WGS) entry which is preliminary data.</text>
</comment>
<keyword evidence="6" id="KW-1185">Reference proteome</keyword>
<evidence type="ECO:0000313" key="6">
    <source>
        <dbReference type="Proteomes" id="UP001160148"/>
    </source>
</evidence>
<dbReference type="AlphaFoldDB" id="A0AAV0XMK3"/>
<dbReference type="GO" id="GO:0004803">
    <property type="term" value="F:transposase activity"/>
    <property type="evidence" value="ECO:0007669"/>
    <property type="project" value="InterPro"/>
</dbReference>
<dbReference type="InterPro" id="IPR001207">
    <property type="entry name" value="Transposase_mutator"/>
</dbReference>
<dbReference type="InterPro" id="IPR018289">
    <property type="entry name" value="MULE_transposase_dom"/>
</dbReference>
<organism evidence="5 6">
    <name type="scientific">Macrosiphum euphorbiae</name>
    <name type="common">potato aphid</name>
    <dbReference type="NCBI Taxonomy" id="13131"/>
    <lineage>
        <taxon>Eukaryota</taxon>
        <taxon>Metazoa</taxon>
        <taxon>Ecdysozoa</taxon>
        <taxon>Arthropoda</taxon>
        <taxon>Hexapoda</taxon>
        <taxon>Insecta</taxon>
        <taxon>Pterygota</taxon>
        <taxon>Neoptera</taxon>
        <taxon>Paraneoptera</taxon>
        <taxon>Hemiptera</taxon>
        <taxon>Sternorrhyncha</taxon>
        <taxon>Aphidomorpha</taxon>
        <taxon>Aphidoidea</taxon>
        <taxon>Aphididae</taxon>
        <taxon>Macrosiphini</taxon>
        <taxon>Macrosiphum</taxon>
    </lineage>
</organism>
<evidence type="ECO:0000256" key="2">
    <source>
        <dbReference type="ARBA" id="ARBA00023125"/>
    </source>
</evidence>
<evidence type="ECO:0000256" key="3">
    <source>
        <dbReference type="ARBA" id="ARBA00023172"/>
    </source>
</evidence>
<proteinExistence type="predicted"/>
<sequence length="269" mass="31620">MESIANFPEAANNYTFIQCAERMRRLRQGMYPATPQNILEFHNLLSNDENQMFTLTLQKLQFYQSPLIVNGVIKGVLFCNIAHIQKIKQNLRNLSGCDWTFKTVPKFLDNDAYQIFSFHILFKNVVSFFPLVHAILTGKTQDIYIQLLRYVRSVLPLNYADLIIITDYKYGLINAAKIVFPESKTQGCYFHFCQAVIRYTRVKKSQIFHLITSNLNAIYQLQFLENQYNIEFQQLINNLNIRRSKHVRNHNTEVIRDLIQKLVNDRDPT</sequence>
<evidence type="ECO:0000313" key="5">
    <source>
        <dbReference type="EMBL" id="CAI6369077.1"/>
    </source>
</evidence>
<protein>
    <recommendedName>
        <fullName evidence="4">MULE transposase domain-containing protein</fullName>
    </recommendedName>
</protein>
<name>A0AAV0XMK3_9HEMI</name>
<keyword evidence="3" id="KW-0233">DNA recombination</keyword>
<reference evidence="5 6" key="1">
    <citation type="submission" date="2023-01" db="EMBL/GenBank/DDBJ databases">
        <authorList>
            <person name="Whitehead M."/>
        </authorList>
    </citation>
    <scope>NUCLEOTIDE SEQUENCE [LARGE SCALE GENOMIC DNA]</scope>
</reference>
<feature type="domain" description="MULE transposase" evidence="4">
    <location>
        <begin position="98"/>
        <end position="194"/>
    </location>
</feature>
<keyword evidence="1" id="KW-0815">Transposition</keyword>
<gene>
    <name evidence="5" type="ORF">MEUPH1_LOCUS23360</name>
</gene>
<evidence type="ECO:0000256" key="1">
    <source>
        <dbReference type="ARBA" id="ARBA00022578"/>
    </source>
</evidence>
<keyword evidence="2" id="KW-0238">DNA-binding</keyword>
<dbReference type="Proteomes" id="UP001160148">
    <property type="component" value="Unassembled WGS sequence"/>
</dbReference>
<dbReference type="EMBL" id="CARXXK010000005">
    <property type="protein sequence ID" value="CAI6369077.1"/>
    <property type="molecule type" value="Genomic_DNA"/>
</dbReference>
<dbReference type="GO" id="GO:0006313">
    <property type="term" value="P:DNA transposition"/>
    <property type="evidence" value="ECO:0007669"/>
    <property type="project" value="InterPro"/>
</dbReference>
<accession>A0AAV0XMK3</accession>